<reference evidence="2 3" key="1">
    <citation type="journal article" date="2020" name="ISME J.">
        <title>Enrichment and physiological characterization of a novel comammox Nitrospira indicates ammonium inhibition of complete nitrification.</title>
        <authorList>
            <person name="Sakoula D."/>
            <person name="Koch H."/>
            <person name="Frank J."/>
            <person name="Jetten M.S.M."/>
            <person name="van Kessel M.A.H.J."/>
            <person name="Lucker S."/>
        </authorList>
    </citation>
    <scope>NUCLEOTIDE SEQUENCE [LARGE SCALE GENOMIC DNA]</scope>
    <source>
        <strain evidence="2">Comreactor17</strain>
    </source>
</reference>
<keyword evidence="1" id="KW-0472">Membrane</keyword>
<sequence>MFCRNIKGDQRGIALLGAMVIVLVLSVLATTLLNLSGQEAISASAAGQMAVAQQLADASAELVAGWFHDPQPTSAVPAIASLRARRNHDADGLPSFFDATGRSQFVGSTDQPDFRLQAENDSDNRLLNNPENGLFRAMGQLGLVEEIKVYAPTDPGLLCTIDTTITTKTAPSVRQSVRMQLGALQLPSLKAAVQVGRHLGLFLPGGESPVTVHWGDLKVGETLVLKQAKDLPRKSAIAPVTGLGYDETDQREDRWMEAWVGGDVQLTQPSVQPVTDVLSNLHVGQHPIPGIRIDEWPYEHLKRMAKRFGRYFAIDRAGLLYPQGVVEFGKGLSSEEALRSQAPGDQLGLIFIDTIDQTAPRHDNLGVLTLRAPYLEGTIVMQGHVVLAPNGTGSTLQALSPPTTTQSTALAQTPIHLSGMHFNGVLYASGTITVAGKVKLYGAVVAGETITPSGSGSSLEVWYDHDLGEGLFRGLPVVYRAPGTWMARY</sequence>
<dbReference type="AlphaFoldDB" id="A0A7S8FHS5"/>
<evidence type="ECO:0008006" key="4">
    <source>
        <dbReference type="Google" id="ProtNLM"/>
    </source>
</evidence>
<dbReference type="Proteomes" id="UP000593737">
    <property type="component" value="Chromosome"/>
</dbReference>
<name>A0A7S8FHS5_9BACT</name>
<protein>
    <recommendedName>
        <fullName evidence="4">Type 4 fimbrial biogenesis protein PilX N-terminal domain-containing protein</fullName>
    </recommendedName>
</protein>
<accession>A0A7S8FHS5</accession>
<dbReference type="EMBL" id="CP047423">
    <property type="protein sequence ID" value="QPD06084.1"/>
    <property type="molecule type" value="Genomic_DNA"/>
</dbReference>
<keyword evidence="1" id="KW-1133">Transmembrane helix</keyword>
<evidence type="ECO:0000313" key="3">
    <source>
        <dbReference type="Proteomes" id="UP000593737"/>
    </source>
</evidence>
<feature type="transmembrane region" description="Helical" evidence="1">
    <location>
        <begin position="12"/>
        <end position="33"/>
    </location>
</feature>
<gene>
    <name evidence="2" type="ORF">Nkreftii_003858</name>
</gene>
<organism evidence="2 3">
    <name type="scientific">Candidatus Nitrospira kreftii</name>
    <dbReference type="NCBI Taxonomy" id="2652173"/>
    <lineage>
        <taxon>Bacteria</taxon>
        <taxon>Pseudomonadati</taxon>
        <taxon>Nitrospirota</taxon>
        <taxon>Nitrospiria</taxon>
        <taxon>Nitrospirales</taxon>
        <taxon>Nitrospiraceae</taxon>
        <taxon>Nitrospira</taxon>
    </lineage>
</organism>
<evidence type="ECO:0000256" key="1">
    <source>
        <dbReference type="SAM" id="Phobius"/>
    </source>
</evidence>
<evidence type="ECO:0000313" key="2">
    <source>
        <dbReference type="EMBL" id="QPD06084.1"/>
    </source>
</evidence>
<keyword evidence="1" id="KW-0812">Transmembrane</keyword>
<dbReference type="KEGG" id="nkf:Nkreftii_003858"/>
<proteinExistence type="predicted"/>